<name>A0ACB7TTF7_DIOAL</name>
<reference evidence="2" key="1">
    <citation type="journal article" date="2022" name="Nat. Commun.">
        <title>Chromosome evolution and the genetic basis of agronomically important traits in greater yam.</title>
        <authorList>
            <person name="Bredeson J.V."/>
            <person name="Lyons J.B."/>
            <person name="Oniyinde I.O."/>
            <person name="Okereke N.R."/>
            <person name="Kolade O."/>
            <person name="Nnabue I."/>
            <person name="Nwadili C.O."/>
            <person name="Hribova E."/>
            <person name="Parker M."/>
            <person name="Nwogha J."/>
            <person name="Shu S."/>
            <person name="Carlson J."/>
            <person name="Kariba R."/>
            <person name="Muthemba S."/>
            <person name="Knop K."/>
            <person name="Barton G.J."/>
            <person name="Sherwood A.V."/>
            <person name="Lopez-Montes A."/>
            <person name="Asiedu R."/>
            <person name="Jamnadass R."/>
            <person name="Muchugi A."/>
            <person name="Goodstein D."/>
            <person name="Egesi C.N."/>
            <person name="Featherston J."/>
            <person name="Asfaw A."/>
            <person name="Simpson G.G."/>
            <person name="Dolezel J."/>
            <person name="Hendre P.S."/>
            <person name="Van Deynze A."/>
            <person name="Kumar P.L."/>
            <person name="Obidiegwu J.E."/>
            <person name="Bhattacharjee R."/>
            <person name="Rokhsar D.S."/>
        </authorList>
    </citation>
    <scope>NUCLEOTIDE SEQUENCE [LARGE SCALE GENOMIC DNA]</scope>
    <source>
        <strain evidence="2">cv. TDa95/00328</strain>
    </source>
</reference>
<evidence type="ECO:0000313" key="2">
    <source>
        <dbReference type="Proteomes" id="UP000827976"/>
    </source>
</evidence>
<dbReference type="EC" id="1.11.1.7" evidence="1"/>
<keyword evidence="1" id="KW-0575">Peroxidase</keyword>
<accession>A0ACB7TTF7</accession>
<dbReference type="EMBL" id="CM037030">
    <property type="protein sequence ID" value="KAH7651886.1"/>
    <property type="molecule type" value="Genomic_DNA"/>
</dbReference>
<organism evidence="1 2">
    <name type="scientific">Dioscorea alata</name>
    <name type="common">Purple yam</name>
    <dbReference type="NCBI Taxonomy" id="55571"/>
    <lineage>
        <taxon>Eukaryota</taxon>
        <taxon>Viridiplantae</taxon>
        <taxon>Streptophyta</taxon>
        <taxon>Embryophyta</taxon>
        <taxon>Tracheophyta</taxon>
        <taxon>Spermatophyta</taxon>
        <taxon>Magnoliopsida</taxon>
        <taxon>Liliopsida</taxon>
        <taxon>Dioscoreales</taxon>
        <taxon>Dioscoreaceae</taxon>
        <taxon>Dioscorea</taxon>
    </lineage>
</organism>
<keyword evidence="1" id="KW-0560">Oxidoreductase</keyword>
<protein>
    <submittedName>
        <fullName evidence="1">Class I peroxidase protein</fullName>
        <ecNumber evidence="1">1.11.1.7</ecNumber>
    </submittedName>
</protein>
<gene>
    <name evidence="1" type="ORF">IHE45_20G085900</name>
</gene>
<dbReference type="Proteomes" id="UP000827976">
    <property type="component" value="Chromosome 20"/>
</dbReference>
<evidence type="ECO:0000313" key="1">
    <source>
        <dbReference type="EMBL" id="KAH7651886.1"/>
    </source>
</evidence>
<sequence>MFVVSSQMLLSLFFFFYYVSCLVGIAHCSNGTRRAPLHHHQLSIDFYSKTCPQLDQLVSSVTSRRFRESPVSAPATIRLFFHDCFVEGCDGSILIAGSDGSKVAVERDVGDNKSLAQESFELVNEVKSHVESKCPGVVSCADVLAIAARDFVHLAGGPYYQVKKGRRDSKVSLASKVKLNLPKSNSTIDELLHLFTSKGLSVTDLVALSGAHTIGFSHCDQFLTRLYNYNGTKKPDPFIDPRLLKALQMYCPRFGGNSDIMAPFDVQTPFVFDHMYYGNLEANMGLLATDQGLLLDARTRPLVQAFGKDKGLFFQAFSLGMEKMGAIRIKRGRKGEIRKVCSKHNNNLVS</sequence>
<keyword evidence="2" id="KW-1185">Reference proteome</keyword>
<comment type="caution">
    <text evidence="1">The sequence shown here is derived from an EMBL/GenBank/DDBJ whole genome shotgun (WGS) entry which is preliminary data.</text>
</comment>
<proteinExistence type="predicted"/>